<sequence length="310" mass="34414">MTPNRRQFLNLVAGASAATVLSAAQSEAFAPYPFPISANSYNWHTFYGRDNKKWGEDLDACLAEFAKTGLKAYEPSFNAPEEVIKLGPVLKKHGIAMPSVYVNSVLHKTEDASKSIALILAIAEEVKKLGTKIIVTNPTPIRWGGDEVKSDAELQVQATSLDKLGAALRAKGLTLAYHTHDVELKAGAREFHHMLLNTSPLNMSFCFDVHWVYRGSQNSQLAVFDVLKLYGKRVVELHIRQSKNGIWSETFGDGDIDYRRFAAELKKLNLRPHLVIEQCVEDKSPQTMDAVQAHVQDLAAIKEVFKPILG</sequence>
<dbReference type="OrthoDB" id="9798407at2"/>
<dbReference type="HOGENOM" id="CLU_896488_0_0_10"/>
<gene>
    <name evidence="2" type="ordered locus">Halhy_3568</name>
</gene>
<dbReference type="InterPro" id="IPR036237">
    <property type="entry name" value="Xyl_isomerase-like_sf"/>
</dbReference>
<reference key="2">
    <citation type="submission" date="2011-04" db="EMBL/GenBank/DDBJ databases">
        <title>Complete sequence of chromosome of Haliscomenobacter hydrossis DSM 1100.</title>
        <authorList>
            <consortium name="US DOE Joint Genome Institute (JGI-PGF)"/>
            <person name="Lucas S."/>
            <person name="Han J."/>
            <person name="Lapidus A."/>
            <person name="Bruce D."/>
            <person name="Goodwin L."/>
            <person name="Pitluck S."/>
            <person name="Peters L."/>
            <person name="Kyrpides N."/>
            <person name="Mavromatis K."/>
            <person name="Ivanova N."/>
            <person name="Ovchinnikova G."/>
            <person name="Pagani I."/>
            <person name="Daligault H."/>
            <person name="Detter J.C."/>
            <person name="Han C."/>
            <person name="Land M."/>
            <person name="Hauser L."/>
            <person name="Markowitz V."/>
            <person name="Cheng J.-F."/>
            <person name="Hugenholtz P."/>
            <person name="Woyke T."/>
            <person name="Wu D."/>
            <person name="Verbarg S."/>
            <person name="Frueling A."/>
            <person name="Brambilla E."/>
            <person name="Klenk H.-P."/>
            <person name="Eisen J.A."/>
        </authorList>
    </citation>
    <scope>NUCLEOTIDE SEQUENCE</scope>
    <source>
        <strain>DSM 1100</strain>
    </source>
</reference>
<evidence type="ECO:0000313" key="2">
    <source>
        <dbReference type="EMBL" id="AEE51422.1"/>
    </source>
</evidence>
<keyword evidence="3" id="KW-1185">Reference proteome</keyword>
<dbReference type="STRING" id="760192.Halhy_3568"/>
<dbReference type="Proteomes" id="UP000008461">
    <property type="component" value="Chromosome"/>
</dbReference>
<dbReference type="RefSeq" id="WP_013765962.1">
    <property type="nucleotide sequence ID" value="NC_015510.1"/>
</dbReference>
<dbReference type="Pfam" id="PF01261">
    <property type="entry name" value="AP_endonuc_2"/>
    <property type="match status" value="1"/>
</dbReference>
<dbReference type="InterPro" id="IPR013022">
    <property type="entry name" value="Xyl_isomerase-like_TIM-brl"/>
</dbReference>
<dbReference type="EMBL" id="CP002691">
    <property type="protein sequence ID" value="AEE51422.1"/>
    <property type="molecule type" value="Genomic_DNA"/>
</dbReference>
<keyword evidence="2" id="KW-0413">Isomerase</keyword>
<dbReference type="InterPro" id="IPR006311">
    <property type="entry name" value="TAT_signal"/>
</dbReference>
<evidence type="ECO:0000259" key="1">
    <source>
        <dbReference type="Pfam" id="PF01261"/>
    </source>
</evidence>
<dbReference type="PANTHER" id="PTHR12110">
    <property type="entry name" value="HYDROXYPYRUVATE ISOMERASE"/>
    <property type="match status" value="1"/>
</dbReference>
<organism evidence="2 3">
    <name type="scientific">Haliscomenobacter hydrossis (strain ATCC 27775 / DSM 1100 / LMG 10767 / O)</name>
    <dbReference type="NCBI Taxonomy" id="760192"/>
    <lineage>
        <taxon>Bacteria</taxon>
        <taxon>Pseudomonadati</taxon>
        <taxon>Bacteroidota</taxon>
        <taxon>Saprospiria</taxon>
        <taxon>Saprospirales</taxon>
        <taxon>Haliscomenobacteraceae</taxon>
        <taxon>Haliscomenobacter</taxon>
    </lineage>
</organism>
<reference evidence="2 3" key="1">
    <citation type="journal article" date="2011" name="Stand. Genomic Sci.">
        <title>Complete genome sequence of Haliscomenobacter hydrossis type strain (O).</title>
        <authorList>
            <consortium name="US DOE Joint Genome Institute (JGI-PGF)"/>
            <person name="Daligault H."/>
            <person name="Lapidus A."/>
            <person name="Zeytun A."/>
            <person name="Nolan M."/>
            <person name="Lucas S."/>
            <person name="Del Rio T.G."/>
            <person name="Tice H."/>
            <person name="Cheng J.F."/>
            <person name="Tapia R."/>
            <person name="Han C."/>
            <person name="Goodwin L."/>
            <person name="Pitluck S."/>
            <person name="Liolios K."/>
            <person name="Pagani I."/>
            <person name="Ivanova N."/>
            <person name="Huntemann M."/>
            <person name="Mavromatis K."/>
            <person name="Mikhailova N."/>
            <person name="Pati A."/>
            <person name="Chen A."/>
            <person name="Palaniappan K."/>
            <person name="Land M."/>
            <person name="Hauser L."/>
            <person name="Brambilla E.M."/>
            <person name="Rohde M."/>
            <person name="Verbarg S."/>
            <person name="Goker M."/>
            <person name="Bristow J."/>
            <person name="Eisen J.A."/>
            <person name="Markowitz V."/>
            <person name="Hugenholtz P."/>
            <person name="Kyrpides N.C."/>
            <person name="Klenk H.P."/>
            <person name="Woyke T."/>
        </authorList>
    </citation>
    <scope>NUCLEOTIDE SEQUENCE [LARGE SCALE GENOMIC DNA]</scope>
    <source>
        <strain evidence="3">ATCC 27775 / DSM 1100 / LMG 10767 / O</strain>
    </source>
</reference>
<dbReference type="KEGG" id="hhy:Halhy_3568"/>
<dbReference type="Gene3D" id="3.20.20.150">
    <property type="entry name" value="Divalent-metal-dependent TIM barrel enzymes"/>
    <property type="match status" value="1"/>
</dbReference>
<evidence type="ECO:0000313" key="3">
    <source>
        <dbReference type="Proteomes" id="UP000008461"/>
    </source>
</evidence>
<dbReference type="AlphaFoldDB" id="F4KXR1"/>
<protein>
    <submittedName>
        <fullName evidence="2">Xylose isomerase domain-containing protein TIM barrel</fullName>
    </submittedName>
</protein>
<accession>F4KXR1</accession>
<feature type="domain" description="Xylose isomerase-like TIM barrel" evidence="1">
    <location>
        <begin position="64"/>
        <end position="289"/>
    </location>
</feature>
<dbReference type="eggNOG" id="COG1082">
    <property type="taxonomic scope" value="Bacteria"/>
</dbReference>
<dbReference type="PANTHER" id="PTHR12110:SF41">
    <property type="entry name" value="INOSOSE DEHYDRATASE"/>
    <property type="match status" value="1"/>
</dbReference>
<dbReference type="InterPro" id="IPR050312">
    <property type="entry name" value="IolE/XylAMocC-like"/>
</dbReference>
<proteinExistence type="predicted"/>
<dbReference type="SUPFAM" id="SSF51658">
    <property type="entry name" value="Xylose isomerase-like"/>
    <property type="match status" value="1"/>
</dbReference>
<name>F4KXR1_HALH1</name>
<dbReference type="PROSITE" id="PS51318">
    <property type="entry name" value="TAT"/>
    <property type="match status" value="1"/>
</dbReference>
<dbReference type="GO" id="GO:0016853">
    <property type="term" value="F:isomerase activity"/>
    <property type="evidence" value="ECO:0007669"/>
    <property type="project" value="UniProtKB-KW"/>
</dbReference>